<dbReference type="GO" id="GO:0055085">
    <property type="term" value="P:transmembrane transport"/>
    <property type="evidence" value="ECO:0007669"/>
    <property type="project" value="TreeGrafter"/>
</dbReference>
<keyword evidence="5 6" id="KW-0472">Membrane</keyword>
<evidence type="ECO:0000256" key="6">
    <source>
        <dbReference type="SAM" id="Phobius"/>
    </source>
</evidence>
<dbReference type="PANTHER" id="PTHR21716">
    <property type="entry name" value="TRANSMEMBRANE PROTEIN"/>
    <property type="match status" value="1"/>
</dbReference>
<dbReference type="RefSeq" id="WP_116558139.1">
    <property type="nucleotide sequence ID" value="NZ_QDKM01000003.1"/>
</dbReference>
<keyword evidence="8" id="KW-1185">Reference proteome</keyword>
<dbReference type="Pfam" id="PF01594">
    <property type="entry name" value="AI-2E_transport"/>
    <property type="match status" value="1"/>
</dbReference>
<feature type="transmembrane region" description="Helical" evidence="6">
    <location>
        <begin position="31"/>
        <end position="51"/>
    </location>
</feature>
<dbReference type="InterPro" id="IPR002549">
    <property type="entry name" value="AI-2E-like"/>
</dbReference>
<keyword evidence="4 6" id="KW-1133">Transmembrane helix</keyword>
<dbReference type="OrthoDB" id="9799225at2"/>
<protein>
    <submittedName>
        <fullName evidence="7">AI-2E family transporter</fullName>
    </submittedName>
</protein>
<sequence>MDELRVIKNLLFFVSALMTIAVLYVARDLFLPIMIGFLIALTLSPVVRSLARLGIPEALSAVTLVLGAGLVLALGSYMISGPVAELLADVPEMGNELRRKLRGVLVSIEEISTASERVEDLATGSDSTPQVALQQPGLLAFAAGSIANFAVLVGVGLVLALFILSSGDLFYVKLVQAFPNYAEKRRAVRTARDVERQISRYFLTILMINAGLGVCIGVAMYLTGLPNPILWGVVAFSLNFVPYIGAVCGAVLVAAFGVLSFDTLGAGLLPAAIYFSLTLIEGQFVTPTVLGRRLEMNPVAVFMTVIIWSWLWSIPGALMAVPFLVLFKVICDNVPALSVVGNFLGTRGANDTV</sequence>
<evidence type="ECO:0000256" key="3">
    <source>
        <dbReference type="ARBA" id="ARBA00022692"/>
    </source>
</evidence>
<accession>A0A2T8HV02</accession>
<comment type="subcellular location">
    <subcellularLocation>
        <location evidence="1">Membrane</location>
        <topology evidence="1">Multi-pass membrane protein</topology>
    </subcellularLocation>
</comment>
<keyword evidence="3 6" id="KW-0812">Transmembrane</keyword>
<organism evidence="7 8">
    <name type="scientific">Pararhodobacter oceanensis</name>
    <dbReference type="NCBI Taxonomy" id="2172121"/>
    <lineage>
        <taxon>Bacteria</taxon>
        <taxon>Pseudomonadati</taxon>
        <taxon>Pseudomonadota</taxon>
        <taxon>Alphaproteobacteria</taxon>
        <taxon>Rhodobacterales</taxon>
        <taxon>Paracoccaceae</taxon>
        <taxon>Pararhodobacter</taxon>
    </lineage>
</organism>
<feature type="transmembrane region" description="Helical" evidence="6">
    <location>
        <begin position="58"/>
        <end position="79"/>
    </location>
</feature>
<reference evidence="7 8" key="1">
    <citation type="submission" date="2018-04" db="EMBL/GenBank/DDBJ databases">
        <title>Pararhodobacter oceanense sp. nov., isolated from marine intertidal sediment.</title>
        <authorList>
            <person name="Wang X.-L."/>
            <person name="Du Z.-J."/>
        </authorList>
    </citation>
    <scope>NUCLEOTIDE SEQUENCE [LARGE SCALE GENOMIC DNA]</scope>
    <source>
        <strain evidence="7 8">AM505</strain>
    </source>
</reference>
<dbReference type="GO" id="GO:0016020">
    <property type="term" value="C:membrane"/>
    <property type="evidence" value="ECO:0007669"/>
    <property type="project" value="UniProtKB-SubCell"/>
</dbReference>
<evidence type="ECO:0000313" key="7">
    <source>
        <dbReference type="EMBL" id="PVH29142.1"/>
    </source>
</evidence>
<feature type="transmembrane region" description="Helical" evidence="6">
    <location>
        <begin position="263"/>
        <end position="280"/>
    </location>
</feature>
<comment type="similarity">
    <text evidence="2">Belongs to the autoinducer-2 exporter (AI-2E) (TC 2.A.86) family.</text>
</comment>
<dbReference type="EMBL" id="QDKM01000003">
    <property type="protein sequence ID" value="PVH29142.1"/>
    <property type="molecule type" value="Genomic_DNA"/>
</dbReference>
<feature type="transmembrane region" description="Helical" evidence="6">
    <location>
        <begin position="229"/>
        <end position="256"/>
    </location>
</feature>
<name>A0A2T8HV02_9RHOB</name>
<feature type="transmembrane region" description="Helical" evidence="6">
    <location>
        <begin position="138"/>
        <end position="164"/>
    </location>
</feature>
<evidence type="ECO:0000256" key="4">
    <source>
        <dbReference type="ARBA" id="ARBA00022989"/>
    </source>
</evidence>
<feature type="transmembrane region" description="Helical" evidence="6">
    <location>
        <begin position="201"/>
        <end position="223"/>
    </location>
</feature>
<evidence type="ECO:0000313" key="8">
    <source>
        <dbReference type="Proteomes" id="UP000245911"/>
    </source>
</evidence>
<comment type="caution">
    <text evidence="7">The sequence shown here is derived from an EMBL/GenBank/DDBJ whole genome shotgun (WGS) entry which is preliminary data.</text>
</comment>
<dbReference type="AlphaFoldDB" id="A0A2T8HV02"/>
<evidence type="ECO:0000256" key="5">
    <source>
        <dbReference type="ARBA" id="ARBA00023136"/>
    </source>
</evidence>
<gene>
    <name evidence="7" type="ORF">DDE20_08970</name>
</gene>
<dbReference type="PANTHER" id="PTHR21716:SF16">
    <property type="entry name" value="BLL1467 PROTEIN"/>
    <property type="match status" value="1"/>
</dbReference>
<proteinExistence type="inferred from homology"/>
<feature type="transmembrane region" description="Helical" evidence="6">
    <location>
        <begin position="7"/>
        <end position="25"/>
    </location>
</feature>
<feature type="transmembrane region" description="Helical" evidence="6">
    <location>
        <begin position="300"/>
        <end position="327"/>
    </location>
</feature>
<evidence type="ECO:0000256" key="1">
    <source>
        <dbReference type="ARBA" id="ARBA00004141"/>
    </source>
</evidence>
<evidence type="ECO:0000256" key="2">
    <source>
        <dbReference type="ARBA" id="ARBA00009773"/>
    </source>
</evidence>
<dbReference type="Proteomes" id="UP000245911">
    <property type="component" value="Unassembled WGS sequence"/>
</dbReference>